<feature type="transmembrane region" description="Helical" evidence="1">
    <location>
        <begin position="6"/>
        <end position="24"/>
    </location>
</feature>
<dbReference type="InterPro" id="IPR020258">
    <property type="entry name" value="Uncharacterised_YbeF"/>
</dbReference>
<feature type="transmembrane region" description="Helical" evidence="1">
    <location>
        <begin position="29"/>
        <end position="47"/>
    </location>
</feature>
<accession>A0ABS5LDL4</accession>
<evidence type="ECO:0000256" key="1">
    <source>
        <dbReference type="SAM" id="Phobius"/>
    </source>
</evidence>
<evidence type="ECO:0000313" key="2">
    <source>
        <dbReference type="EMBL" id="MBS2968684.1"/>
    </source>
</evidence>
<keyword evidence="3" id="KW-1185">Reference proteome</keyword>
<dbReference type="RefSeq" id="WP_211557678.1">
    <property type="nucleotide sequence ID" value="NZ_JAGVRK010000001.1"/>
</dbReference>
<reference evidence="2 3" key="1">
    <citation type="submission" date="2021-04" db="EMBL/GenBank/DDBJ databases">
        <title>Metabacillus sp. strain KIGAM252 whole genome sequence.</title>
        <authorList>
            <person name="Seo M.-J."/>
            <person name="Cho E.-S."/>
            <person name="Hwang C.Y."/>
            <person name="Yoon D.J."/>
        </authorList>
    </citation>
    <scope>NUCLEOTIDE SEQUENCE [LARGE SCALE GENOMIC DNA]</scope>
    <source>
        <strain evidence="2 3">KIGAM252</strain>
    </source>
</reference>
<dbReference type="Proteomes" id="UP000682403">
    <property type="component" value="Unassembled WGS sequence"/>
</dbReference>
<proteinExistence type="predicted"/>
<dbReference type="Pfam" id="PF10852">
    <property type="entry name" value="DUF2651"/>
    <property type="match status" value="1"/>
</dbReference>
<keyword evidence="1" id="KW-1133">Transmembrane helix</keyword>
<name>A0ABS5LDL4_9BACI</name>
<sequence>MEFALVLYILPFAVMILSLAGSWFFRKIWVMPVISLVVLIALTMTVFNSTFTIWVSVYTVLSILVSYFGKTGRELYEKNKKEKGR</sequence>
<keyword evidence="1" id="KW-0812">Transmembrane</keyword>
<evidence type="ECO:0000313" key="3">
    <source>
        <dbReference type="Proteomes" id="UP000682403"/>
    </source>
</evidence>
<gene>
    <name evidence="2" type="ORF">J9317_07930</name>
</gene>
<comment type="caution">
    <text evidence="2">The sequence shown here is derived from an EMBL/GenBank/DDBJ whole genome shotgun (WGS) entry which is preliminary data.</text>
</comment>
<feature type="transmembrane region" description="Helical" evidence="1">
    <location>
        <begin position="53"/>
        <end position="69"/>
    </location>
</feature>
<keyword evidence="1" id="KW-0472">Membrane</keyword>
<dbReference type="EMBL" id="JAGVRK010000001">
    <property type="protein sequence ID" value="MBS2968684.1"/>
    <property type="molecule type" value="Genomic_DNA"/>
</dbReference>
<organism evidence="2 3">
    <name type="scientific">Metabacillus flavus</name>
    <dbReference type="NCBI Taxonomy" id="2823519"/>
    <lineage>
        <taxon>Bacteria</taxon>
        <taxon>Bacillati</taxon>
        <taxon>Bacillota</taxon>
        <taxon>Bacilli</taxon>
        <taxon>Bacillales</taxon>
        <taxon>Bacillaceae</taxon>
        <taxon>Metabacillus</taxon>
    </lineage>
</organism>
<protein>
    <submittedName>
        <fullName evidence="2">DUF2651 family protein</fullName>
    </submittedName>
</protein>